<keyword evidence="1 4" id="KW-0808">Transferase</keyword>
<comment type="caution">
    <text evidence="4">The sequence shown here is derived from an EMBL/GenBank/DDBJ whole genome shotgun (WGS) entry which is preliminary data.</text>
</comment>
<proteinExistence type="predicted"/>
<dbReference type="CDD" id="cd01449">
    <property type="entry name" value="TST_Repeat_2"/>
    <property type="match status" value="1"/>
</dbReference>
<dbReference type="PANTHER" id="PTHR11364:SF27">
    <property type="entry name" value="SULFURTRANSFERASE"/>
    <property type="match status" value="1"/>
</dbReference>
<dbReference type="SMART" id="SM00450">
    <property type="entry name" value="RHOD"/>
    <property type="match status" value="2"/>
</dbReference>
<dbReference type="InterPro" id="IPR001763">
    <property type="entry name" value="Rhodanese-like_dom"/>
</dbReference>
<dbReference type="PROSITE" id="PS50206">
    <property type="entry name" value="RHODANESE_3"/>
    <property type="match status" value="2"/>
</dbReference>
<gene>
    <name evidence="4" type="ORF">GV827_13045</name>
</gene>
<protein>
    <submittedName>
        <fullName evidence="4">Sulfurtransferase</fullName>
    </submittedName>
</protein>
<dbReference type="PANTHER" id="PTHR11364">
    <property type="entry name" value="THIOSULFATE SULFERTANSFERASE"/>
    <property type="match status" value="1"/>
</dbReference>
<evidence type="ECO:0000259" key="3">
    <source>
        <dbReference type="PROSITE" id="PS50206"/>
    </source>
</evidence>
<sequence>MDTLVSTDWLARHLSEPDLVVLDCSVRTEADDTSMRNISGRADYLKGHIPTAGFADLKADLSDTASAVEFAPPSPTAFCDAMGRLGVGDDTRVVLYDNSYGAWAARVWWMLRWVGFNQAALLDGGLSLWKAEGRAVSTDAPVHPLRNLTPKLQSRLIAEKAEVKAALETPDVTLIDTLPQPFFAGETTIYARPGHIPGAINLPGPDLLDADGRFRPEAELREMFQGIPDQRAITYCGGGILASLNAFVMARLGYGDIAVYTASLQEWAADPSCPMVTGPK</sequence>
<dbReference type="CDD" id="cd01448">
    <property type="entry name" value="TST_Repeat_1"/>
    <property type="match status" value="1"/>
</dbReference>
<keyword evidence="5" id="KW-1185">Reference proteome</keyword>
<dbReference type="InterPro" id="IPR036873">
    <property type="entry name" value="Rhodanese-like_dom_sf"/>
</dbReference>
<dbReference type="GO" id="GO:0004792">
    <property type="term" value="F:thiosulfate-cyanide sulfurtransferase activity"/>
    <property type="evidence" value="ECO:0007669"/>
    <property type="project" value="TreeGrafter"/>
</dbReference>
<dbReference type="RefSeq" id="WP_164354244.1">
    <property type="nucleotide sequence ID" value="NZ_JAABNT010000007.1"/>
</dbReference>
<dbReference type="SUPFAM" id="SSF52821">
    <property type="entry name" value="Rhodanese/Cell cycle control phosphatase"/>
    <property type="match status" value="2"/>
</dbReference>
<dbReference type="Pfam" id="PF00581">
    <property type="entry name" value="Rhodanese"/>
    <property type="match status" value="2"/>
</dbReference>
<dbReference type="InterPro" id="IPR045078">
    <property type="entry name" value="TST/MPST-like"/>
</dbReference>
<feature type="domain" description="Rhodanese" evidence="3">
    <location>
        <begin position="15"/>
        <end position="138"/>
    </location>
</feature>
<name>A0A6P0CAT0_9RHOB</name>
<evidence type="ECO:0000313" key="5">
    <source>
        <dbReference type="Proteomes" id="UP000468591"/>
    </source>
</evidence>
<evidence type="ECO:0000313" key="4">
    <source>
        <dbReference type="EMBL" id="NEK23329.1"/>
    </source>
</evidence>
<evidence type="ECO:0000256" key="1">
    <source>
        <dbReference type="ARBA" id="ARBA00022679"/>
    </source>
</evidence>
<dbReference type="AlphaFoldDB" id="A0A6P0CAT0"/>
<organism evidence="4 5">
    <name type="scientific">Sulfitobacter sediminilitoris</name>
    <dbReference type="NCBI Taxonomy" id="2698830"/>
    <lineage>
        <taxon>Bacteria</taxon>
        <taxon>Pseudomonadati</taxon>
        <taxon>Pseudomonadota</taxon>
        <taxon>Alphaproteobacteria</taxon>
        <taxon>Rhodobacterales</taxon>
        <taxon>Roseobacteraceae</taxon>
        <taxon>Sulfitobacter</taxon>
    </lineage>
</organism>
<keyword evidence="2" id="KW-0677">Repeat</keyword>
<evidence type="ECO:0000256" key="2">
    <source>
        <dbReference type="ARBA" id="ARBA00022737"/>
    </source>
</evidence>
<accession>A0A6P0CAT0</accession>
<dbReference type="Gene3D" id="3.40.250.10">
    <property type="entry name" value="Rhodanese-like domain"/>
    <property type="match status" value="2"/>
</dbReference>
<reference evidence="4 5" key="1">
    <citation type="submission" date="2020-01" db="EMBL/GenBank/DDBJ databases">
        <title>Sulfitobacter sediminilitoris sp. nov., isolated from a tidal flat.</title>
        <authorList>
            <person name="Park S."/>
            <person name="Yoon J.-H."/>
        </authorList>
    </citation>
    <scope>NUCLEOTIDE SEQUENCE [LARGE SCALE GENOMIC DNA]</scope>
    <source>
        <strain evidence="4 5">JBTF-M27</strain>
    </source>
</reference>
<dbReference type="EMBL" id="JAABNT010000007">
    <property type="protein sequence ID" value="NEK23329.1"/>
    <property type="molecule type" value="Genomic_DNA"/>
</dbReference>
<feature type="domain" description="Rhodanese" evidence="3">
    <location>
        <begin position="168"/>
        <end position="276"/>
    </location>
</feature>
<dbReference type="Proteomes" id="UP000468591">
    <property type="component" value="Unassembled WGS sequence"/>
</dbReference>